<keyword evidence="3" id="KW-1185">Reference proteome</keyword>
<sequence length="223" mass="23880">MSHAGAPDRALGDQSGADHAGGGTAEEETGPSLLDQYLAADFPWYGLDEGWDGRRWLASVCQGREGLEYGTLGHGDAPSRRPGDPTPRKFVSVVTVPQRERRPSGDGAGLLEATSMASAASVAGVALLADSWPWDLDRELRQEWMDQQTHLAWELADNLDGDGWTGLALPVNGVPNRFRYRESEYGWVLAGQAAGVYLGVYGCGVSAYGLGLALMPELKAYEA</sequence>
<protein>
    <submittedName>
        <fullName evidence="2">Uncharacterized protein</fullName>
    </submittedName>
</protein>
<feature type="region of interest" description="Disordered" evidence="1">
    <location>
        <begin position="1"/>
        <end position="30"/>
    </location>
</feature>
<dbReference type="Proteomes" id="UP001551482">
    <property type="component" value="Unassembled WGS sequence"/>
</dbReference>
<evidence type="ECO:0000256" key="1">
    <source>
        <dbReference type="SAM" id="MobiDB-lite"/>
    </source>
</evidence>
<evidence type="ECO:0000313" key="2">
    <source>
        <dbReference type="EMBL" id="MEU8139658.1"/>
    </source>
</evidence>
<dbReference type="EMBL" id="JBEZFP010000190">
    <property type="protein sequence ID" value="MEU8139658.1"/>
    <property type="molecule type" value="Genomic_DNA"/>
</dbReference>
<organism evidence="2 3">
    <name type="scientific">Streptodolium elevatio</name>
    <dbReference type="NCBI Taxonomy" id="3157996"/>
    <lineage>
        <taxon>Bacteria</taxon>
        <taxon>Bacillati</taxon>
        <taxon>Actinomycetota</taxon>
        <taxon>Actinomycetes</taxon>
        <taxon>Kitasatosporales</taxon>
        <taxon>Streptomycetaceae</taxon>
        <taxon>Streptodolium</taxon>
    </lineage>
</organism>
<evidence type="ECO:0000313" key="3">
    <source>
        <dbReference type="Proteomes" id="UP001551482"/>
    </source>
</evidence>
<reference evidence="2 3" key="1">
    <citation type="submission" date="2024-06" db="EMBL/GenBank/DDBJ databases">
        <title>The Natural Products Discovery Center: Release of the First 8490 Sequenced Strains for Exploring Actinobacteria Biosynthetic Diversity.</title>
        <authorList>
            <person name="Kalkreuter E."/>
            <person name="Kautsar S.A."/>
            <person name="Yang D."/>
            <person name="Bader C.D."/>
            <person name="Teijaro C.N."/>
            <person name="Fluegel L."/>
            <person name="Davis C.M."/>
            <person name="Simpson J.R."/>
            <person name="Lauterbach L."/>
            <person name="Steele A.D."/>
            <person name="Gui C."/>
            <person name="Meng S."/>
            <person name="Li G."/>
            <person name="Viehrig K."/>
            <person name="Ye F."/>
            <person name="Su P."/>
            <person name="Kiefer A.F."/>
            <person name="Nichols A."/>
            <person name="Cepeda A.J."/>
            <person name="Yan W."/>
            <person name="Fan B."/>
            <person name="Jiang Y."/>
            <person name="Adhikari A."/>
            <person name="Zheng C.-J."/>
            <person name="Schuster L."/>
            <person name="Cowan T.M."/>
            <person name="Smanski M.J."/>
            <person name="Chevrette M.G."/>
            <person name="De Carvalho L.P.S."/>
            <person name="Shen B."/>
        </authorList>
    </citation>
    <scope>NUCLEOTIDE SEQUENCE [LARGE SCALE GENOMIC DNA]</scope>
    <source>
        <strain evidence="2 3">NPDC048946</strain>
    </source>
</reference>
<gene>
    <name evidence="2" type="ORF">AB0C36_39970</name>
</gene>
<proteinExistence type="predicted"/>
<name>A0ABV3DV86_9ACTN</name>
<feature type="region of interest" description="Disordered" evidence="1">
    <location>
        <begin position="69"/>
        <end position="89"/>
    </location>
</feature>
<accession>A0ABV3DV86</accession>
<feature type="compositionally biased region" description="Basic and acidic residues" evidence="1">
    <location>
        <begin position="77"/>
        <end position="87"/>
    </location>
</feature>
<comment type="caution">
    <text evidence="2">The sequence shown here is derived from an EMBL/GenBank/DDBJ whole genome shotgun (WGS) entry which is preliminary data.</text>
</comment>